<keyword evidence="8" id="KW-0732">Signal</keyword>
<evidence type="ECO:0000313" key="12">
    <source>
        <dbReference type="Proteomes" id="UP000539265"/>
    </source>
</evidence>
<evidence type="ECO:0000256" key="1">
    <source>
        <dbReference type="ARBA" id="ARBA00004571"/>
    </source>
</evidence>
<dbReference type="FunFam" id="2.170.130.10:FF:000008">
    <property type="entry name" value="SusC/RagA family TonB-linked outer membrane protein"/>
    <property type="match status" value="1"/>
</dbReference>
<dbReference type="RefSeq" id="WP_183475829.1">
    <property type="nucleotide sequence ID" value="NZ_JACHWX010000002.1"/>
</dbReference>
<accession>A0A839SCW8</accession>
<dbReference type="InterPro" id="IPR039426">
    <property type="entry name" value="TonB-dep_rcpt-like"/>
</dbReference>
<keyword evidence="12" id="KW-1185">Reference proteome</keyword>
<keyword evidence="3 7" id="KW-1134">Transmembrane beta strand</keyword>
<gene>
    <name evidence="11" type="ORF">FHS11_001150</name>
</gene>
<evidence type="ECO:0000256" key="6">
    <source>
        <dbReference type="ARBA" id="ARBA00023237"/>
    </source>
</evidence>
<feature type="domain" description="TonB-dependent receptor plug" evidence="10">
    <location>
        <begin position="198"/>
        <end position="304"/>
    </location>
</feature>
<evidence type="ECO:0000259" key="9">
    <source>
        <dbReference type="Pfam" id="PF07660"/>
    </source>
</evidence>
<dbReference type="NCBIfam" id="TIGR04056">
    <property type="entry name" value="OMP_RagA_SusC"/>
    <property type="match status" value="1"/>
</dbReference>
<evidence type="ECO:0000256" key="5">
    <source>
        <dbReference type="ARBA" id="ARBA00023136"/>
    </source>
</evidence>
<evidence type="ECO:0000256" key="7">
    <source>
        <dbReference type="PROSITE-ProRule" id="PRU01360"/>
    </source>
</evidence>
<dbReference type="InterPro" id="IPR037066">
    <property type="entry name" value="Plug_dom_sf"/>
</dbReference>
<dbReference type="InterPro" id="IPR012910">
    <property type="entry name" value="Plug_dom"/>
</dbReference>
<dbReference type="Pfam" id="PF07715">
    <property type="entry name" value="Plug"/>
    <property type="match status" value="1"/>
</dbReference>
<keyword evidence="6 7" id="KW-0998">Cell outer membrane</keyword>
<dbReference type="SUPFAM" id="SSF56935">
    <property type="entry name" value="Porins"/>
    <property type="match status" value="1"/>
</dbReference>
<proteinExistence type="inferred from homology"/>
<comment type="subcellular location">
    <subcellularLocation>
        <location evidence="1 7">Cell outer membrane</location>
        <topology evidence="1 7">Multi-pass membrane protein</topology>
    </subcellularLocation>
</comment>
<dbReference type="Gene3D" id="2.170.130.10">
    <property type="entry name" value="TonB-dependent receptor, plug domain"/>
    <property type="match status" value="1"/>
</dbReference>
<feature type="domain" description="Secretin/TonB short N-terminal" evidence="9">
    <location>
        <begin position="46"/>
        <end position="97"/>
    </location>
</feature>
<evidence type="ECO:0000256" key="8">
    <source>
        <dbReference type="SAM" id="SignalP"/>
    </source>
</evidence>
<keyword evidence="2 7" id="KW-0813">Transport</keyword>
<dbReference type="SUPFAM" id="SSF49464">
    <property type="entry name" value="Carboxypeptidase regulatory domain-like"/>
    <property type="match status" value="1"/>
</dbReference>
<dbReference type="GO" id="GO:0009279">
    <property type="term" value="C:cell outer membrane"/>
    <property type="evidence" value="ECO:0007669"/>
    <property type="project" value="UniProtKB-SubCell"/>
</dbReference>
<dbReference type="InterPro" id="IPR023997">
    <property type="entry name" value="TonB-dep_OMP_SusC/RagA_CS"/>
</dbReference>
<evidence type="ECO:0000256" key="2">
    <source>
        <dbReference type="ARBA" id="ARBA00022448"/>
    </source>
</evidence>
<dbReference type="InterPro" id="IPR008969">
    <property type="entry name" value="CarboxyPept-like_regulatory"/>
</dbReference>
<protein>
    <submittedName>
        <fullName evidence="11">TonB-linked SusC/RagA family outer membrane protein</fullName>
    </submittedName>
</protein>
<comment type="similarity">
    <text evidence="7">Belongs to the TonB-dependent receptor family.</text>
</comment>
<organism evidence="11 12">
    <name type="scientific">Mucilaginibacter gotjawali</name>
    <dbReference type="NCBI Taxonomy" id="1550579"/>
    <lineage>
        <taxon>Bacteria</taxon>
        <taxon>Pseudomonadati</taxon>
        <taxon>Bacteroidota</taxon>
        <taxon>Sphingobacteriia</taxon>
        <taxon>Sphingobacteriales</taxon>
        <taxon>Sphingobacteriaceae</taxon>
        <taxon>Mucilaginibacter</taxon>
    </lineage>
</organism>
<dbReference type="InterPro" id="IPR011662">
    <property type="entry name" value="Secretin/TonB_short_N"/>
</dbReference>
<sequence>MKLTIVLMLTILLQAGAATYAQKITLNKKGASLKEVFEAIQQQSNYTVVYDSKMIRATKPVTVSFKDASLEEVLDKCLLDQSLTYAINLNTIVIRKKAELPPVIEALLKITGKVTDSKGQPLIGATISIKNGKNIAVTDVNGAFTISVPENTIIRVSYIGFIAQDVAVDGKTELSIVLKEAAGSLNEVVVVGYGTQRKQDLTGAVAVIGSKELEDRPNTQFGYSIEGKAAGVQVIRPSGQPDAGFSIKIRGTSSITSGTDPLYIVDDVPTYNTNEINPADIETITVLKDASAAAIYGSSGANGVVLITTKHGAKNQKSRVSYNGSVTSSQVWKKLQVLNTPQFESLMAEMGISLPDPTNFTNTNWQNLVFRNALSQSHNVSVSGGSDNTTYYISGSYVKQEGIVINNNVGRATFKVNLDHKVSDLLKVGTNISYDRWSDVSVPEGYSNGVITRLITAVPIIGVWNPLIPTQYAVSPVAPVDIENPVSVAYQPQNLLVNHRFNGNANAELSILPGLKLKSIFGLEHSNSIFTSFQNSIQTSYGRSMDGLAAENDNNFDYWISENTLNYTKKIKDHSFALLVGYVASDESNRSVYLASHGFGGSTAITTVTAGTVQSVPQVNIYDKTHESFIGRLNYNYKDRYLLTSNLRADASSIFSSKNRWGYFPSFSVGWRVSNEDFFKNVTAVSDLKLRAGWGIVGNDAIAPYSRYGLIGLSTYVIGGSPVTAYVPSTLSNDNLKWEQTAQYNIGLDFGLLNNRVTITTDYYDKKTTNLLLNAPIPASVGVGGNTAIINAGSIQNKGFEFQLTSKNIVNRDFTWSTDFNIYLNRGKVLDVVGQTLFTGNVNVAGNTYQTALVKAGLPLGSFYGKYALGVDPATGNEKYLQNKAGSDSLGVIGNANPKYAYGLTNSFTYKRFTLNIFLQGEQGNQIFNATRMLTESMTIGENQSAAVLRRWKNPGDITDIPKSSPNDPSNSYPSTRFIENGSYLRVKSLTLGYSLPESVLNKLKISRFMLYITAENLLTFTKYSGFDPETSVFNSSSNSDTASKNTAPGVDYGNYPQSRDFILGVNVTF</sequence>
<dbReference type="NCBIfam" id="TIGR04057">
    <property type="entry name" value="SusC_RagA_signa"/>
    <property type="match status" value="1"/>
</dbReference>
<keyword evidence="4 7" id="KW-0812">Transmembrane</keyword>
<dbReference type="Pfam" id="PF13715">
    <property type="entry name" value="CarbopepD_reg_2"/>
    <property type="match status" value="1"/>
</dbReference>
<feature type="signal peptide" evidence="8">
    <location>
        <begin position="1"/>
        <end position="17"/>
    </location>
</feature>
<evidence type="ECO:0000256" key="4">
    <source>
        <dbReference type="ARBA" id="ARBA00022692"/>
    </source>
</evidence>
<feature type="chain" id="PRO_5032766192" evidence="8">
    <location>
        <begin position="18"/>
        <end position="1070"/>
    </location>
</feature>
<dbReference type="AlphaFoldDB" id="A0A839SCW8"/>
<evidence type="ECO:0000259" key="10">
    <source>
        <dbReference type="Pfam" id="PF07715"/>
    </source>
</evidence>
<dbReference type="InterPro" id="IPR023996">
    <property type="entry name" value="TonB-dep_OMP_SusC/RagA"/>
</dbReference>
<name>A0A839SCW8_9SPHI</name>
<dbReference type="Gene3D" id="3.55.50.30">
    <property type="match status" value="1"/>
</dbReference>
<dbReference type="PROSITE" id="PS52016">
    <property type="entry name" value="TONB_DEPENDENT_REC_3"/>
    <property type="match status" value="1"/>
</dbReference>
<dbReference type="Proteomes" id="UP000539265">
    <property type="component" value="Unassembled WGS sequence"/>
</dbReference>
<comment type="caution">
    <text evidence="11">The sequence shown here is derived from an EMBL/GenBank/DDBJ whole genome shotgun (WGS) entry which is preliminary data.</text>
</comment>
<keyword evidence="5 7" id="KW-0472">Membrane</keyword>
<evidence type="ECO:0000313" key="11">
    <source>
        <dbReference type="EMBL" id="MBB3054740.1"/>
    </source>
</evidence>
<evidence type="ECO:0000256" key="3">
    <source>
        <dbReference type="ARBA" id="ARBA00022452"/>
    </source>
</evidence>
<dbReference type="EMBL" id="JACHWX010000002">
    <property type="protein sequence ID" value="MBB3054740.1"/>
    <property type="molecule type" value="Genomic_DNA"/>
</dbReference>
<reference evidence="11" key="1">
    <citation type="submission" date="2020-08" db="EMBL/GenBank/DDBJ databases">
        <title>Genomic Encyclopedia of Type Strains, Phase III (KMG-III): the genomes of soil and plant-associated and newly described type strains.</title>
        <authorList>
            <person name="Whitman W."/>
        </authorList>
    </citation>
    <scope>NUCLEOTIDE SEQUENCE [LARGE SCALE GENOMIC DNA]</scope>
    <source>
        <strain evidence="11">CECT 8628</strain>
    </source>
</reference>
<dbReference type="Gene3D" id="2.60.40.1120">
    <property type="entry name" value="Carboxypeptidase-like, regulatory domain"/>
    <property type="match status" value="1"/>
</dbReference>
<dbReference type="Gene3D" id="2.40.170.20">
    <property type="entry name" value="TonB-dependent receptor, beta-barrel domain"/>
    <property type="match status" value="1"/>
</dbReference>
<dbReference type="InterPro" id="IPR036942">
    <property type="entry name" value="Beta-barrel_TonB_sf"/>
</dbReference>
<dbReference type="Pfam" id="PF07660">
    <property type="entry name" value="STN"/>
    <property type="match status" value="1"/>
</dbReference>